<protein>
    <recommendedName>
        <fullName evidence="1">Ppx/GppA phosphatase N-terminal domain-containing protein</fullName>
    </recommendedName>
</protein>
<dbReference type="GO" id="GO:0016462">
    <property type="term" value="F:pyrophosphatase activity"/>
    <property type="evidence" value="ECO:0007669"/>
    <property type="project" value="TreeGrafter"/>
</dbReference>
<evidence type="ECO:0000313" key="2">
    <source>
        <dbReference type="EMBL" id="MVW60468.1"/>
    </source>
</evidence>
<dbReference type="Pfam" id="PF02541">
    <property type="entry name" value="Ppx-GppA"/>
    <property type="match status" value="1"/>
</dbReference>
<gene>
    <name evidence="2" type="ORF">GPY61_11045</name>
</gene>
<dbReference type="Gene3D" id="3.30.420.150">
    <property type="entry name" value="Exopolyphosphatase. Domain 2"/>
    <property type="match status" value="1"/>
</dbReference>
<dbReference type="PANTHER" id="PTHR30005">
    <property type="entry name" value="EXOPOLYPHOSPHATASE"/>
    <property type="match status" value="1"/>
</dbReference>
<dbReference type="Proteomes" id="UP000443353">
    <property type="component" value="Unassembled WGS sequence"/>
</dbReference>
<dbReference type="PANTHER" id="PTHR30005:SF0">
    <property type="entry name" value="RETROGRADE REGULATION PROTEIN 2"/>
    <property type="match status" value="1"/>
</dbReference>
<dbReference type="EMBL" id="WSES01000003">
    <property type="protein sequence ID" value="MVW60468.1"/>
    <property type="molecule type" value="Genomic_DNA"/>
</dbReference>
<accession>A0A7X3K749</accession>
<dbReference type="InterPro" id="IPR003695">
    <property type="entry name" value="Ppx_GppA_N"/>
</dbReference>
<dbReference type="InterPro" id="IPR050273">
    <property type="entry name" value="GppA/Ppx_hydrolase"/>
</dbReference>
<keyword evidence="3" id="KW-1185">Reference proteome</keyword>
<name>A0A7X3K749_9BURK</name>
<dbReference type="RefSeq" id="WP_056127835.1">
    <property type="nucleotide sequence ID" value="NZ_WSES01000003.1"/>
</dbReference>
<proteinExistence type="predicted"/>
<sequence length="309" mass="31858">MSTTPPIHAALVLGSDSFRLLVGVVEDGALRPLDSFHAPLRLAAALDAQGCLSPEAMDSAFDCLRTIRARLSDHALAAVRVVATSTLRMARNSHLFLPAAQQLLGHPVHVLTGEQEAVLTYLGVADGATHDPDTRTLVLGIGGGSTQLALGTGRHVQKVASLGLGTSRLALTFFSGGRIDAVSFAAAIASTRAKLGDETPAFGPGRRDRACGASGTIHTLARLLADNDLAGPITRTRLESLAARALGQGGGGAALAGLGHLRLRDVTAALAILLGLMEELEIEELEVPKTGLRAGVLAELRHGRAALAA</sequence>
<dbReference type="Gene3D" id="3.30.420.40">
    <property type="match status" value="1"/>
</dbReference>
<reference evidence="2 3" key="1">
    <citation type="submission" date="2019-12" db="EMBL/GenBank/DDBJ databases">
        <authorList>
            <person name="Li C."/>
            <person name="Zhao J."/>
        </authorList>
    </citation>
    <scope>NUCLEOTIDE SEQUENCE [LARGE SCALE GENOMIC DNA]</scope>
    <source>
        <strain evidence="2 3">NEAU-DD11</strain>
    </source>
</reference>
<feature type="domain" description="Ppx/GppA phosphatase N-terminal" evidence="1">
    <location>
        <begin position="26"/>
        <end position="300"/>
    </location>
</feature>
<comment type="caution">
    <text evidence="2">The sequence shown here is derived from an EMBL/GenBank/DDBJ whole genome shotgun (WGS) entry which is preliminary data.</text>
</comment>
<evidence type="ECO:0000259" key="1">
    <source>
        <dbReference type="Pfam" id="PF02541"/>
    </source>
</evidence>
<dbReference type="InterPro" id="IPR043129">
    <property type="entry name" value="ATPase_NBD"/>
</dbReference>
<dbReference type="SUPFAM" id="SSF53067">
    <property type="entry name" value="Actin-like ATPase domain"/>
    <property type="match status" value="2"/>
</dbReference>
<evidence type="ECO:0000313" key="3">
    <source>
        <dbReference type="Proteomes" id="UP000443353"/>
    </source>
</evidence>
<dbReference type="AlphaFoldDB" id="A0A7X3K749"/>
<organism evidence="2 3">
    <name type="scientific">Massilia cellulosiltytica</name>
    <dbReference type="NCBI Taxonomy" id="2683234"/>
    <lineage>
        <taxon>Bacteria</taxon>
        <taxon>Pseudomonadati</taxon>
        <taxon>Pseudomonadota</taxon>
        <taxon>Betaproteobacteria</taxon>
        <taxon>Burkholderiales</taxon>
        <taxon>Oxalobacteraceae</taxon>
        <taxon>Telluria group</taxon>
        <taxon>Massilia</taxon>
    </lineage>
</organism>